<evidence type="ECO:0000259" key="8">
    <source>
        <dbReference type="Pfam" id="PF14698"/>
    </source>
</evidence>
<dbReference type="NCBIfam" id="TIGR00838">
    <property type="entry name" value="argH"/>
    <property type="match status" value="1"/>
</dbReference>
<dbReference type="PRINTS" id="PR00149">
    <property type="entry name" value="FUMRATELYASE"/>
</dbReference>
<dbReference type="Pfam" id="PF14698">
    <property type="entry name" value="ASL_C2"/>
    <property type="match status" value="1"/>
</dbReference>
<dbReference type="PROSITE" id="PS00163">
    <property type="entry name" value="FUMARATE_LYASES"/>
    <property type="match status" value="1"/>
</dbReference>
<keyword evidence="4 6" id="KW-0055">Arginine biosynthesis</keyword>
<gene>
    <name evidence="6 9" type="primary">argH</name>
    <name evidence="9" type="ORF">QCL97_006790</name>
</gene>
<comment type="pathway">
    <text evidence="2 6">Amino-acid biosynthesis; L-arginine biosynthesis; L-arginine from L-ornithine and carbamoyl phosphate: step 3/3.</text>
</comment>
<reference evidence="9 10" key="1">
    <citation type="submission" date="2023-12" db="EMBL/GenBank/DDBJ databases">
        <title>Evaluation and characterization of a potential secondary metabolite violacein from indigenous Chromobacterium amazonense SAM215.</title>
        <authorList>
            <person name="Tarafdar M.R."/>
            <person name="Abedin S.M."/>
            <person name="Atiqua A."/>
            <person name="Saha A."/>
            <person name="Khan S.N."/>
        </authorList>
    </citation>
    <scope>NUCLEOTIDE SEQUENCE [LARGE SCALE GENOMIC DNA]</scope>
    <source>
        <strain evidence="9 10">SAM215</strain>
    </source>
</reference>
<name>A0ABU8UZU1_9NEIS</name>
<evidence type="ECO:0000259" key="7">
    <source>
        <dbReference type="Pfam" id="PF00206"/>
    </source>
</evidence>
<evidence type="ECO:0000256" key="1">
    <source>
        <dbReference type="ARBA" id="ARBA00000985"/>
    </source>
</evidence>
<comment type="subcellular location">
    <subcellularLocation>
        <location evidence="6">Cytoplasm</location>
    </subcellularLocation>
</comment>
<evidence type="ECO:0000256" key="5">
    <source>
        <dbReference type="ARBA" id="ARBA00023239"/>
    </source>
</evidence>
<dbReference type="EC" id="4.3.2.1" evidence="3 6"/>
<feature type="domain" description="Argininosuccinate lyase C-terminal" evidence="8">
    <location>
        <begin position="366"/>
        <end position="433"/>
    </location>
</feature>
<evidence type="ECO:0000256" key="6">
    <source>
        <dbReference type="HAMAP-Rule" id="MF_00006"/>
    </source>
</evidence>
<dbReference type="InterPro" id="IPR020557">
    <property type="entry name" value="Fumarate_lyase_CS"/>
</dbReference>
<evidence type="ECO:0000256" key="2">
    <source>
        <dbReference type="ARBA" id="ARBA00004941"/>
    </source>
</evidence>
<protein>
    <recommendedName>
        <fullName evidence="3 6">Argininosuccinate lyase</fullName>
        <shortName evidence="6">ASAL</shortName>
        <ecNumber evidence="3 6">4.3.2.1</ecNumber>
    </recommendedName>
    <alternativeName>
        <fullName evidence="6">Arginosuccinase</fullName>
    </alternativeName>
</protein>
<organism evidence="9 10">
    <name type="scientific">Chromobacterium amazonense</name>
    <dbReference type="NCBI Taxonomy" id="1382803"/>
    <lineage>
        <taxon>Bacteria</taxon>
        <taxon>Pseudomonadati</taxon>
        <taxon>Pseudomonadota</taxon>
        <taxon>Betaproteobacteria</taxon>
        <taxon>Neisseriales</taxon>
        <taxon>Chromobacteriaceae</taxon>
        <taxon>Chromobacterium</taxon>
    </lineage>
</organism>
<evidence type="ECO:0000256" key="4">
    <source>
        <dbReference type="ARBA" id="ARBA00022571"/>
    </source>
</evidence>
<proteinExistence type="inferred from homology"/>
<dbReference type="InterPro" id="IPR029419">
    <property type="entry name" value="Arg_succ_lyase_C"/>
</dbReference>
<sequence>MQDQHAWSGRFSEPVSELVKHYTASIGFDYRLAEVDIEGSLAHAAMLNRSGVLSDADLDAIRRGMADIRAEIRAGQMEWSVDLEDVHMNIERRLTDRIGDAGKRLHTGRSRNDQVATDIRLWLRGEIDATVHLLAGLQTSLLDLAERHADTVMPGFTHLQVAQPVTFGHHLLAYVEMLARDAERMLDCRKRVNRLPLGAAALAGTTYPIDRHYTAQLLGFDDVCHNSLDAVSDRDFAIEFTAAASLAMLHLSRLSEELILWMSPRVGFIDIADRFCTGSSIMPQKKNPDVPELVRGKSGRVVGHLIALITLMKAQPLAYNKDNQEDKEPLFDTVDTLQTTLRIYADMMRGVTVKPEAMRAAVLQGYATATDLADYLVKKGLPFRDSHEVVALAVRHAEQQGVDLSELALPVLQGFSALIAEDVYTVLTPEGSLAQRDHVGGTAPTQVRAQIARHRARLA</sequence>
<comment type="caution">
    <text evidence="9">The sequence shown here is derived from an EMBL/GenBank/DDBJ whole genome shotgun (WGS) entry which is preliminary data.</text>
</comment>
<keyword evidence="5 6" id="KW-0456">Lyase</keyword>
<dbReference type="HAMAP" id="MF_00006">
    <property type="entry name" value="Arg_succ_lyase"/>
    <property type="match status" value="1"/>
</dbReference>
<accession>A0ABU8UZU1</accession>
<dbReference type="Gene3D" id="1.10.40.30">
    <property type="entry name" value="Fumarase/aspartase (C-terminal domain)"/>
    <property type="match status" value="1"/>
</dbReference>
<dbReference type="InterPro" id="IPR008948">
    <property type="entry name" value="L-Aspartase-like"/>
</dbReference>
<dbReference type="Gene3D" id="1.10.275.10">
    <property type="entry name" value="Fumarase/aspartase (N-terminal domain)"/>
    <property type="match status" value="1"/>
</dbReference>
<dbReference type="PRINTS" id="PR00145">
    <property type="entry name" value="ARGSUCLYASE"/>
</dbReference>
<keyword evidence="6" id="KW-0028">Amino-acid biosynthesis</keyword>
<dbReference type="CDD" id="cd01359">
    <property type="entry name" value="Argininosuccinate_lyase"/>
    <property type="match status" value="1"/>
</dbReference>
<dbReference type="GO" id="GO:0004056">
    <property type="term" value="F:argininosuccinate lyase activity"/>
    <property type="evidence" value="ECO:0007669"/>
    <property type="project" value="UniProtKB-EC"/>
</dbReference>
<dbReference type="InterPro" id="IPR022761">
    <property type="entry name" value="Fumarate_lyase_N"/>
</dbReference>
<dbReference type="EMBL" id="JAVFJF020000010">
    <property type="protein sequence ID" value="MEJ8674428.1"/>
    <property type="molecule type" value="Genomic_DNA"/>
</dbReference>
<feature type="domain" description="Fumarate lyase N-terminal" evidence="7">
    <location>
        <begin position="9"/>
        <end position="303"/>
    </location>
</feature>
<dbReference type="PANTHER" id="PTHR43814:SF1">
    <property type="entry name" value="ARGININOSUCCINATE LYASE"/>
    <property type="match status" value="1"/>
</dbReference>
<dbReference type="InterPro" id="IPR000362">
    <property type="entry name" value="Fumarate_lyase_fam"/>
</dbReference>
<dbReference type="RefSeq" id="WP_307913663.1">
    <property type="nucleotide sequence ID" value="NZ_JAVFJF020000010.1"/>
</dbReference>
<dbReference type="SUPFAM" id="SSF48557">
    <property type="entry name" value="L-aspartase-like"/>
    <property type="match status" value="1"/>
</dbReference>
<evidence type="ECO:0000313" key="9">
    <source>
        <dbReference type="EMBL" id="MEJ8674428.1"/>
    </source>
</evidence>
<evidence type="ECO:0000256" key="3">
    <source>
        <dbReference type="ARBA" id="ARBA00012338"/>
    </source>
</evidence>
<dbReference type="InterPro" id="IPR009049">
    <property type="entry name" value="Argininosuccinate_lyase"/>
</dbReference>
<dbReference type="PANTHER" id="PTHR43814">
    <property type="entry name" value="ARGININOSUCCINATE LYASE"/>
    <property type="match status" value="1"/>
</dbReference>
<dbReference type="Gene3D" id="1.20.200.10">
    <property type="entry name" value="Fumarase/aspartase (Central domain)"/>
    <property type="match status" value="1"/>
</dbReference>
<dbReference type="Pfam" id="PF00206">
    <property type="entry name" value="Lyase_1"/>
    <property type="match status" value="1"/>
</dbReference>
<dbReference type="Proteomes" id="UP001224516">
    <property type="component" value="Unassembled WGS sequence"/>
</dbReference>
<comment type="catalytic activity">
    <reaction evidence="1 6">
        <text>2-(N(omega)-L-arginino)succinate = fumarate + L-arginine</text>
        <dbReference type="Rhea" id="RHEA:24020"/>
        <dbReference type="ChEBI" id="CHEBI:29806"/>
        <dbReference type="ChEBI" id="CHEBI:32682"/>
        <dbReference type="ChEBI" id="CHEBI:57472"/>
        <dbReference type="EC" id="4.3.2.1"/>
    </reaction>
</comment>
<comment type="similarity">
    <text evidence="6">Belongs to the lyase 1 family. Argininosuccinate lyase subfamily.</text>
</comment>
<dbReference type="InterPro" id="IPR024083">
    <property type="entry name" value="Fumarase/histidase_N"/>
</dbReference>
<keyword evidence="6" id="KW-0963">Cytoplasm</keyword>
<keyword evidence="10" id="KW-1185">Reference proteome</keyword>
<evidence type="ECO:0000313" key="10">
    <source>
        <dbReference type="Proteomes" id="UP001224516"/>
    </source>
</evidence>